<keyword evidence="1" id="KW-1133">Transmembrane helix</keyword>
<evidence type="ECO:0000313" key="2">
    <source>
        <dbReference type="EMBL" id="QWK90586.1"/>
    </source>
</evidence>
<dbReference type="EMBL" id="CP076361">
    <property type="protein sequence ID" value="QWK90586.1"/>
    <property type="molecule type" value="Genomic_DNA"/>
</dbReference>
<sequence>MAVTTDIVQSWQRPRAVMRRHLQRGRSEPFAFSLLIVFLVLAFIAQFPAAARVTALDPVIPVSAQMLGKGLGLLATIPFLYALAAISHIALRAFGFGLGGYAARLALFWALVAISPFVLLVGLVAGMIGPGSQLMLIGLLTFAGFLFQWARAIVEASQTPSEVA</sequence>
<proteinExistence type="predicted"/>
<dbReference type="KEGG" id="gfu:KM031_01300"/>
<dbReference type="AlphaFoldDB" id="A0A975P866"/>
<dbReference type="Proteomes" id="UP000679352">
    <property type="component" value="Chromosome"/>
</dbReference>
<keyword evidence="1" id="KW-0812">Transmembrane</keyword>
<feature type="transmembrane region" description="Helical" evidence="1">
    <location>
        <begin position="106"/>
        <end position="128"/>
    </location>
</feature>
<evidence type="ECO:0000256" key="1">
    <source>
        <dbReference type="SAM" id="Phobius"/>
    </source>
</evidence>
<name>A0A975P866_9RHOB</name>
<feature type="transmembrane region" description="Helical" evidence="1">
    <location>
        <begin position="30"/>
        <end position="51"/>
    </location>
</feature>
<dbReference type="RefSeq" id="WP_215504166.1">
    <property type="nucleotide sequence ID" value="NZ_CP076361.1"/>
</dbReference>
<gene>
    <name evidence="2" type="ORF">KM031_01300</name>
</gene>
<keyword evidence="3" id="KW-1185">Reference proteome</keyword>
<reference evidence="2" key="1">
    <citation type="submission" date="2021-06" db="EMBL/GenBank/DDBJ databases">
        <title>Direct submission.</title>
        <authorList>
            <person name="Lee C.-S."/>
            <person name="Jin L."/>
        </authorList>
    </citation>
    <scope>NUCLEOTIDE SEQUENCE</scope>
    <source>
        <strain evidence="2">Con5</strain>
    </source>
</reference>
<accession>A0A975P866</accession>
<feature type="transmembrane region" description="Helical" evidence="1">
    <location>
        <begin position="134"/>
        <end position="154"/>
    </location>
</feature>
<protein>
    <submittedName>
        <fullName evidence="2">YIP1 family protein</fullName>
    </submittedName>
</protein>
<keyword evidence="1" id="KW-0472">Membrane</keyword>
<evidence type="ECO:0000313" key="3">
    <source>
        <dbReference type="Proteomes" id="UP000679352"/>
    </source>
</evidence>
<organism evidence="2 3">
    <name type="scientific">Gemmobacter fulvus</name>
    <dbReference type="NCBI Taxonomy" id="2840474"/>
    <lineage>
        <taxon>Bacteria</taxon>
        <taxon>Pseudomonadati</taxon>
        <taxon>Pseudomonadota</taxon>
        <taxon>Alphaproteobacteria</taxon>
        <taxon>Rhodobacterales</taxon>
        <taxon>Paracoccaceae</taxon>
        <taxon>Gemmobacter</taxon>
    </lineage>
</organism>
<feature type="transmembrane region" description="Helical" evidence="1">
    <location>
        <begin position="71"/>
        <end position="94"/>
    </location>
</feature>